<comment type="caution">
    <text evidence="1">The sequence shown here is derived from an EMBL/GenBank/DDBJ whole genome shotgun (WGS) entry which is preliminary data.</text>
</comment>
<accession>A8NVW0</accession>
<dbReference type="InParanoid" id="A8NVW0"/>
<evidence type="ECO:0000313" key="1">
    <source>
        <dbReference type="EMBL" id="EAU84982.2"/>
    </source>
</evidence>
<dbReference type="AlphaFoldDB" id="A8NVW0"/>
<protein>
    <submittedName>
        <fullName evidence="1">Uncharacterized protein</fullName>
    </submittedName>
</protein>
<dbReference type="Proteomes" id="UP000001861">
    <property type="component" value="Unassembled WGS sequence"/>
</dbReference>
<keyword evidence="2" id="KW-1185">Reference proteome</keyword>
<dbReference type="HOGENOM" id="CLU_2209890_0_0_1"/>
<proteinExistence type="predicted"/>
<evidence type="ECO:0000313" key="2">
    <source>
        <dbReference type="Proteomes" id="UP000001861"/>
    </source>
</evidence>
<sequence length="107" mass="12347">MAIPEDIRLEAGHYLTYLHNYFILTATSSFIQEFPWINIKTKLLDDETGKRVWIDTRHEAAGCSVESHEFVISSPSLYRLSGEEYQPVWILFKGKWGCSTRLSVVAH</sequence>
<dbReference type="EMBL" id="AACS02000004">
    <property type="protein sequence ID" value="EAU84982.2"/>
    <property type="molecule type" value="Genomic_DNA"/>
</dbReference>
<dbReference type="GeneID" id="6013317"/>
<organism evidence="1 2">
    <name type="scientific">Coprinopsis cinerea (strain Okayama-7 / 130 / ATCC MYA-4618 / FGSC 9003)</name>
    <name type="common">Inky cap fungus</name>
    <name type="synonym">Hormographiella aspergillata</name>
    <dbReference type="NCBI Taxonomy" id="240176"/>
    <lineage>
        <taxon>Eukaryota</taxon>
        <taxon>Fungi</taxon>
        <taxon>Dikarya</taxon>
        <taxon>Basidiomycota</taxon>
        <taxon>Agaricomycotina</taxon>
        <taxon>Agaricomycetes</taxon>
        <taxon>Agaricomycetidae</taxon>
        <taxon>Agaricales</taxon>
        <taxon>Agaricineae</taxon>
        <taxon>Psathyrellaceae</taxon>
        <taxon>Coprinopsis</taxon>
    </lineage>
</organism>
<gene>
    <name evidence="1" type="ORF">CC1G_04078</name>
</gene>
<name>A8NVW0_COPC7</name>
<dbReference type="RefSeq" id="XP_001836765.2">
    <property type="nucleotide sequence ID" value="XM_001836713.2"/>
</dbReference>
<dbReference type="KEGG" id="cci:CC1G_04078"/>
<dbReference type="VEuPathDB" id="FungiDB:CC1G_04078"/>
<reference evidence="1 2" key="1">
    <citation type="journal article" date="2010" name="Proc. Natl. Acad. Sci. U.S.A.">
        <title>Insights into evolution of multicellular fungi from the assembled chromosomes of the mushroom Coprinopsis cinerea (Coprinus cinereus).</title>
        <authorList>
            <person name="Stajich J.E."/>
            <person name="Wilke S.K."/>
            <person name="Ahren D."/>
            <person name="Au C.H."/>
            <person name="Birren B.W."/>
            <person name="Borodovsky M."/>
            <person name="Burns C."/>
            <person name="Canback B."/>
            <person name="Casselton L.A."/>
            <person name="Cheng C.K."/>
            <person name="Deng J."/>
            <person name="Dietrich F.S."/>
            <person name="Fargo D.C."/>
            <person name="Farman M.L."/>
            <person name="Gathman A.C."/>
            <person name="Goldberg J."/>
            <person name="Guigo R."/>
            <person name="Hoegger P.J."/>
            <person name="Hooker J.B."/>
            <person name="Huggins A."/>
            <person name="James T.Y."/>
            <person name="Kamada T."/>
            <person name="Kilaru S."/>
            <person name="Kodira C."/>
            <person name="Kues U."/>
            <person name="Kupfer D."/>
            <person name="Kwan H.S."/>
            <person name="Lomsadze A."/>
            <person name="Li W."/>
            <person name="Lilly W.W."/>
            <person name="Ma L.J."/>
            <person name="Mackey A.J."/>
            <person name="Manning G."/>
            <person name="Martin F."/>
            <person name="Muraguchi H."/>
            <person name="Natvig D.O."/>
            <person name="Palmerini H."/>
            <person name="Ramesh M.A."/>
            <person name="Rehmeyer C.J."/>
            <person name="Roe B.A."/>
            <person name="Shenoy N."/>
            <person name="Stanke M."/>
            <person name="Ter-Hovhannisyan V."/>
            <person name="Tunlid A."/>
            <person name="Velagapudi R."/>
            <person name="Vision T.J."/>
            <person name="Zeng Q."/>
            <person name="Zolan M.E."/>
            <person name="Pukkila P.J."/>
        </authorList>
    </citation>
    <scope>NUCLEOTIDE SEQUENCE [LARGE SCALE GENOMIC DNA]</scope>
    <source>
        <strain evidence="2">Okayama-7 / 130 / ATCC MYA-4618 / FGSC 9003</strain>
    </source>
</reference>